<reference evidence="1" key="2">
    <citation type="submission" date="2023-02" db="EMBL/GenBank/DDBJ databases">
        <authorList>
            <consortium name="DOE Joint Genome Institute"/>
            <person name="Mondo S.J."/>
            <person name="Chang Y."/>
            <person name="Wang Y."/>
            <person name="Ahrendt S."/>
            <person name="Andreopoulos W."/>
            <person name="Barry K."/>
            <person name="Beard J."/>
            <person name="Benny G.L."/>
            <person name="Blankenship S."/>
            <person name="Bonito G."/>
            <person name="Cuomo C."/>
            <person name="Desiro A."/>
            <person name="Gervers K.A."/>
            <person name="Hundley H."/>
            <person name="Kuo A."/>
            <person name="LaButti K."/>
            <person name="Lang B.F."/>
            <person name="Lipzen A."/>
            <person name="O'Donnell K."/>
            <person name="Pangilinan J."/>
            <person name="Reynolds N."/>
            <person name="Sandor L."/>
            <person name="Smith M.W."/>
            <person name="Tsang A."/>
            <person name="Grigoriev I.V."/>
            <person name="Stajich J.E."/>
            <person name="Spatafora J.W."/>
        </authorList>
    </citation>
    <scope>NUCLEOTIDE SEQUENCE</scope>
    <source>
        <strain evidence="1">RSA 2281</strain>
    </source>
</reference>
<proteinExistence type="predicted"/>
<reference evidence="1" key="1">
    <citation type="journal article" date="2022" name="IScience">
        <title>Evolution of zygomycete secretomes and the origins of terrestrial fungal ecologies.</title>
        <authorList>
            <person name="Chang Y."/>
            <person name="Wang Y."/>
            <person name="Mondo S."/>
            <person name="Ahrendt S."/>
            <person name="Andreopoulos W."/>
            <person name="Barry K."/>
            <person name="Beard J."/>
            <person name="Benny G.L."/>
            <person name="Blankenship S."/>
            <person name="Bonito G."/>
            <person name="Cuomo C."/>
            <person name="Desiro A."/>
            <person name="Gervers K.A."/>
            <person name="Hundley H."/>
            <person name="Kuo A."/>
            <person name="LaButti K."/>
            <person name="Lang B.F."/>
            <person name="Lipzen A."/>
            <person name="O'Donnell K."/>
            <person name="Pangilinan J."/>
            <person name="Reynolds N."/>
            <person name="Sandor L."/>
            <person name="Smith M.E."/>
            <person name="Tsang A."/>
            <person name="Grigoriev I.V."/>
            <person name="Stajich J.E."/>
            <person name="Spatafora J.W."/>
        </authorList>
    </citation>
    <scope>NUCLEOTIDE SEQUENCE</scope>
    <source>
        <strain evidence="1">RSA 2281</strain>
    </source>
</reference>
<gene>
    <name evidence="1" type="ORF">BDA99DRAFT_587981</name>
</gene>
<organism evidence="1 2">
    <name type="scientific">Phascolomyces articulosus</name>
    <dbReference type="NCBI Taxonomy" id="60185"/>
    <lineage>
        <taxon>Eukaryota</taxon>
        <taxon>Fungi</taxon>
        <taxon>Fungi incertae sedis</taxon>
        <taxon>Mucoromycota</taxon>
        <taxon>Mucoromycotina</taxon>
        <taxon>Mucoromycetes</taxon>
        <taxon>Mucorales</taxon>
        <taxon>Lichtheimiaceae</taxon>
        <taxon>Phascolomyces</taxon>
    </lineage>
</organism>
<keyword evidence="2" id="KW-1185">Reference proteome</keyword>
<protein>
    <submittedName>
        <fullName evidence="1">Uncharacterized protein</fullName>
    </submittedName>
</protein>
<dbReference type="AlphaFoldDB" id="A0AAD5K239"/>
<evidence type="ECO:0000313" key="1">
    <source>
        <dbReference type="EMBL" id="KAI9251768.1"/>
    </source>
</evidence>
<evidence type="ECO:0000313" key="2">
    <source>
        <dbReference type="Proteomes" id="UP001209540"/>
    </source>
</evidence>
<dbReference type="EMBL" id="JAIXMP010000029">
    <property type="protein sequence ID" value="KAI9251768.1"/>
    <property type="molecule type" value="Genomic_DNA"/>
</dbReference>
<sequence length="444" mass="50878">MADILEIEKRSVSLKKFIDFDFECFKKFSTDVTNLKRFWNHRFKKFIENKSIQNVVEEEPDWEQLSVKRKMYVEFLNNENAPEVDLVVETKKWEVGDVEVTKQFLEYRAQSIQKAKAGQSISIHEELSLNCIILVDGMNSLDSSDLEYGFESATWESMVKECRDRYEIDDLPAETESAITTITKAARQDFSRVDSSIKKLPDGDDNGLIEESLRSLVSRYAPNTSNKVTKLESSFTMEVVDPVLLPFLKENGMLSRKGTDGKVPDAANNNKKDIQFSDLSVFFKYGEDLPQEGLVMVEIKPPIKVNNGHRPDYVKLGNELKSCIDKMVKDGLDDEDIVVTGVLIEGFMCTVFVMDLVYQATYRMIPIAVFHLPRSRHDFIVLPQAYESLLKVRNLMLSSAQKCFAFYRKKERKTIRDQYVVESITTPRLQTSSEESSSKSGSSR</sequence>
<comment type="caution">
    <text evidence="1">The sequence shown here is derived from an EMBL/GenBank/DDBJ whole genome shotgun (WGS) entry which is preliminary data.</text>
</comment>
<name>A0AAD5K239_9FUNG</name>
<dbReference type="Proteomes" id="UP001209540">
    <property type="component" value="Unassembled WGS sequence"/>
</dbReference>
<accession>A0AAD5K239</accession>